<accession>A0A7W4NKT3</accession>
<feature type="region of interest" description="Disordered" evidence="1">
    <location>
        <begin position="220"/>
        <end position="253"/>
    </location>
</feature>
<reference evidence="3 4" key="1">
    <citation type="submission" date="2020-04" db="EMBL/GenBank/DDBJ databases">
        <title>Description of novel Gluconacetobacter.</title>
        <authorList>
            <person name="Sombolestani A."/>
        </authorList>
    </citation>
    <scope>NUCLEOTIDE SEQUENCE [LARGE SCALE GENOMIC DNA]</scope>
    <source>
        <strain evidence="3 4">LMG 7603</strain>
    </source>
</reference>
<evidence type="ECO:0000256" key="1">
    <source>
        <dbReference type="SAM" id="MobiDB-lite"/>
    </source>
</evidence>
<dbReference type="InterPro" id="IPR009683">
    <property type="entry name" value="Extensin-like_C"/>
</dbReference>
<gene>
    <name evidence="3" type="ORF">HLH33_12355</name>
</gene>
<evidence type="ECO:0000259" key="2">
    <source>
        <dbReference type="Pfam" id="PF06904"/>
    </source>
</evidence>
<dbReference type="Proteomes" id="UP000550787">
    <property type="component" value="Unassembled WGS sequence"/>
</dbReference>
<comment type="caution">
    <text evidence="3">The sequence shown here is derived from an EMBL/GenBank/DDBJ whole genome shotgun (WGS) entry which is preliminary data.</text>
</comment>
<feature type="domain" description="Extensin-like C-terminal" evidence="2">
    <location>
        <begin position="64"/>
        <end position="184"/>
    </location>
</feature>
<evidence type="ECO:0000313" key="3">
    <source>
        <dbReference type="EMBL" id="MBB2157093.1"/>
    </source>
</evidence>
<protein>
    <submittedName>
        <fullName evidence="3">Extensin</fullName>
    </submittedName>
</protein>
<organism evidence="3 4">
    <name type="scientific">Gluconacetobacter diazotrophicus</name>
    <name type="common">Acetobacter diazotrophicus</name>
    <dbReference type="NCBI Taxonomy" id="33996"/>
    <lineage>
        <taxon>Bacteria</taxon>
        <taxon>Pseudomonadati</taxon>
        <taxon>Pseudomonadota</taxon>
        <taxon>Alphaproteobacteria</taxon>
        <taxon>Acetobacterales</taxon>
        <taxon>Acetobacteraceae</taxon>
        <taxon>Gluconacetobacter</taxon>
    </lineage>
</organism>
<dbReference type="AlphaFoldDB" id="A0A7W4NKT3"/>
<name>A0A7W4NKT3_GLUDI</name>
<evidence type="ECO:0000313" key="4">
    <source>
        <dbReference type="Proteomes" id="UP000550787"/>
    </source>
</evidence>
<sequence length="253" mass="26931">MSGYRRLLRLVAWCALLAALAMALVLHRAWLPAAYDPTRPLDLRAERTFMTPVKLRVLDAVPSLCRAALATAALRVRPVALGTGGRCVVPDAVRVEGGAAPAMPDGFPASCRLAVRWAMFQTDVAEPAARAVFGQGVRAIRQAGTYACRDIRDRPGAASSHAGADAIDVSGFILADGREVSVGAWQGYGRQGGVPAPRAGGGMPSVRHRPVTRLQCVARRPSASAGHGRRVVRLRPPLKSGRPRLFGPVPDRR</sequence>
<dbReference type="Pfam" id="PF06904">
    <property type="entry name" value="Extensin-like_C"/>
    <property type="match status" value="1"/>
</dbReference>
<proteinExistence type="predicted"/>
<dbReference type="EMBL" id="JABEQG010000023">
    <property type="protein sequence ID" value="MBB2157093.1"/>
    <property type="molecule type" value="Genomic_DNA"/>
</dbReference>